<dbReference type="EMBL" id="PDET01000007">
    <property type="protein sequence ID" value="PRD15295.1"/>
    <property type="molecule type" value="Genomic_DNA"/>
</dbReference>
<accession>A0A2S9IBX8</accession>
<evidence type="ECO:0000313" key="1">
    <source>
        <dbReference type="EMBL" id="PRD15295.1"/>
    </source>
</evidence>
<name>A0A2S9IBX8_9GAMM</name>
<dbReference type="OrthoDB" id="7064725at2"/>
<dbReference type="AlphaFoldDB" id="A0A2S9IBX8"/>
<reference evidence="1 2" key="1">
    <citation type="submission" date="2017-10" db="EMBL/GenBank/DDBJ databases">
        <title>Draft genome of two endophytic bacteria isolated from 'guarana' Paullinia cupana (Mart.) Ducke.</title>
        <authorList>
            <person name="Siqueira K.A."/>
            <person name="Liotti R.G."/>
            <person name="Mendes T.A."/>
            <person name="Soares M.A."/>
        </authorList>
    </citation>
    <scope>NUCLEOTIDE SEQUENCE [LARGE SCALE GENOMIC DNA]</scope>
    <source>
        <strain evidence="1 2">342</strain>
    </source>
</reference>
<proteinExistence type="predicted"/>
<sequence length="195" mass="22504">MPPIHAIDRLNDLLCLMELRKTARHLADENYARAIVEWAEEAVIAGNQSEPLLILASLGLDATPNEDEIRDYLGRYMIEAGLVYPGPNVSALVWLRIQLDHLIRCETVQDAEDRLRFFVDYWVEANPKWVSKICHHLNWLYFYLFDDGIGYPSTASTMTDAEILAYIRTSVRPYALVLSKEQWLSWLANEPLPNR</sequence>
<dbReference type="RefSeq" id="WP_105593073.1">
    <property type="nucleotide sequence ID" value="NZ_PDET01000007.1"/>
</dbReference>
<evidence type="ECO:0000313" key="2">
    <source>
        <dbReference type="Proteomes" id="UP000239181"/>
    </source>
</evidence>
<organism evidence="1 2">
    <name type="scientific">Pantoea coffeiphila</name>
    <dbReference type="NCBI Taxonomy" id="1465635"/>
    <lineage>
        <taxon>Bacteria</taxon>
        <taxon>Pseudomonadati</taxon>
        <taxon>Pseudomonadota</taxon>
        <taxon>Gammaproteobacteria</taxon>
        <taxon>Enterobacterales</taxon>
        <taxon>Erwiniaceae</taxon>
        <taxon>Pantoea</taxon>
    </lineage>
</organism>
<comment type="caution">
    <text evidence="1">The sequence shown here is derived from an EMBL/GenBank/DDBJ whole genome shotgun (WGS) entry which is preliminary data.</text>
</comment>
<protein>
    <submittedName>
        <fullName evidence="1">Uncharacterized protein</fullName>
    </submittedName>
</protein>
<dbReference type="Proteomes" id="UP000239181">
    <property type="component" value="Unassembled WGS sequence"/>
</dbReference>
<keyword evidence="2" id="KW-1185">Reference proteome</keyword>
<gene>
    <name evidence="1" type="ORF">CQW29_12635</name>
</gene>